<dbReference type="EMBL" id="NIVC01002600">
    <property type="protein sequence ID" value="PAA56605.1"/>
    <property type="molecule type" value="Genomic_DNA"/>
</dbReference>
<evidence type="ECO:0000256" key="1">
    <source>
        <dbReference type="SAM" id="MobiDB-lite"/>
    </source>
</evidence>
<name>A0A267E4V9_9PLAT</name>
<sequence length="151" mass="16574">MEFHVTCGRHKKLVSVNCLNSLESAICSRFNVRQPLLLQRWHDAYADWLDVEFPIADDNELQANTRLLAIPLTPPPSTSAASAATSFVVSTNNHNSNEALIECDDSLPSDTALSSCLPQQQQQASPPPPLSVSLSLPLSLLPPPPPRRRIR</sequence>
<evidence type="ECO:0000313" key="2">
    <source>
        <dbReference type="EMBL" id="PAA56605.1"/>
    </source>
</evidence>
<dbReference type="AlphaFoldDB" id="A0A267E4V9"/>
<evidence type="ECO:0000313" key="3">
    <source>
        <dbReference type="Proteomes" id="UP000215902"/>
    </source>
</evidence>
<accession>A0A267E4V9</accession>
<dbReference type="Proteomes" id="UP000215902">
    <property type="component" value="Unassembled WGS sequence"/>
</dbReference>
<comment type="caution">
    <text evidence="2">The sequence shown here is derived from an EMBL/GenBank/DDBJ whole genome shotgun (WGS) entry which is preliminary data.</text>
</comment>
<reference evidence="2 3" key="1">
    <citation type="submission" date="2017-06" db="EMBL/GenBank/DDBJ databases">
        <title>A platform for efficient transgenesis in Macrostomum lignano, a flatworm model organism for stem cell research.</title>
        <authorList>
            <person name="Berezikov E."/>
        </authorList>
    </citation>
    <scope>NUCLEOTIDE SEQUENCE [LARGE SCALE GENOMIC DNA]</scope>
    <source>
        <strain evidence="2">DV1</strain>
        <tissue evidence="2">Whole organism</tissue>
    </source>
</reference>
<organism evidence="2 3">
    <name type="scientific">Macrostomum lignano</name>
    <dbReference type="NCBI Taxonomy" id="282301"/>
    <lineage>
        <taxon>Eukaryota</taxon>
        <taxon>Metazoa</taxon>
        <taxon>Spiralia</taxon>
        <taxon>Lophotrochozoa</taxon>
        <taxon>Platyhelminthes</taxon>
        <taxon>Rhabditophora</taxon>
        <taxon>Macrostomorpha</taxon>
        <taxon>Macrostomida</taxon>
        <taxon>Macrostomidae</taxon>
        <taxon>Macrostomum</taxon>
    </lineage>
</organism>
<gene>
    <name evidence="2" type="ORF">BOX15_Mlig022576g5</name>
</gene>
<feature type="compositionally biased region" description="Low complexity" evidence="1">
    <location>
        <begin position="113"/>
        <end position="124"/>
    </location>
</feature>
<protein>
    <submittedName>
        <fullName evidence="2">Uncharacterized protein</fullName>
    </submittedName>
</protein>
<feature type="region of interest" description="Disordered" evidence="1">
    <location>
        <begin position="112"/>
        <end position="151"/>
    </location>
</feature>
<keyword evidence="3" id="KW-1185">Reference proteome</keyword>
<proteinExistence type="predicted"/>